<evidence type="ECO:0000259" key="2">
    <source>
        <dbReference type="PROSITE" id="PS51186"/>
    </source>
</evidence>
<organism evidence="3 4">
    <name type="scientific">Temnothorax curvispinosus</name>
    <dbReference type="NCBI Taxonomy" id="300111"/>
    <lineage>
        <taxon>Eukaryota</taxon>
        <taxon>Metazoa</taxon>
        <taxon>Ecdysozoa</taxon>
        <taxon>Arthropoda</taxon>
        <taxon>Hexapoda</taxon>
        <taxon>Insecta</taxon>
        <taxon>Pterygota</taxon>
        <taxon>Neoptera</taxon>
        <taxon>Endopterygota</taxon>
        <taxon>Hymenoptera</taxon>
        <taxon>Apocrita</taxon>
        <taxon>Aculeata</taxon>
        <taxon>Formicoidea</taxon>
        <taxon>Formicidae</taxon>
        <taxon>Myrmicinae</taxon>
        <taxon>Temnothorax</taxon>
    </lineage>
</organism>
<dbReference type="PANTHER" id="PTHR20958:SF9">
    <property type="entry name" value="RE58324P"/>
    <property type="match status" value="1"/>
</dbReference>
<dbReference type="GeneID" id="112465990"/>
<accession>A0A6J1R3H8</accession>
<feature type="domain" description="N-acetyltransferase" evidence="2">
    <location>
        <begin position="242"/>
        <end position="370"/>
    </location>
</feature>
<dbReference type="RefSeq" id="XP_024889589.1">
    <property type="nucleotide sequence ID" value="XM_025033821.1"/>
</dbReference>
<dbReference type="InterPro" id="IPR053225">
    <property type="entry name" value="Acyl-CoA_N-acyltransferase"/>
</dbReference>
<dbReference type="CDD" id="cd04301">
    <property type="entry name" value="NAT_SF"/>
    <property type="match status" value="1"/>
</dbReference>
<feature type="region of interest" description="Disordered" evidence="1">
    <location>
        <begin position="424"/>
        <end position="484"/>
    </location>
</feature>
<reference evidence="4" key="1">
    <citation type="submission" date="2025-08" db="UniProtKB">
        <authorList>
            <consortium name="RefSeq"/>
        </authorList>
    </citation>
    <scope>IDENTIFICATION</scope>
    <source>
        <tissue evidence="4">Whole body</tissue>
    </source>
</reference>
<protein>
    <submittedName>
        <fullName evidence="4">Uncharacterized protein LOC112465990 isoform X1</fullName>
    </submittedName>
</protein>
<dbReference type="Proteomes" id="UP000504618">
    <property type="component" value="Unplaced"/>
</dbReference>
<dbReference type="PANTHER" id="PTHR20958">
    <property type="entry name" value="GLYCINE N-ACYLTRANSFERASE-LIKE PROTEIN"/>
    <property type="match status" value="1"/>
</dbReference>
<dbReference type="SUPFAM" id="SSF55729">
    <property type="entry name" value="Acyl-CoA N-acyltransferases (Nat)"/>
    <property type="match status" value="1"/>
</dbReference>
<dbReference type="PROSITE" id="PS51186">
    <property type="entry name" value="GNAT"/>
    <property type="match status" value="1"/>
</dbReference>
<dbReference type="AlphaFoldDB" id="A0A6J1R3H8"/>
<proteinExistence type="predicted"/>
<dbReference type="InterPro" id="IPR013653">
    <property type="entry name" value="GCN5-like_dom"/>
</dbReference>
<name>A0A6J1R3H8_9HYME</name>
<dbReference type="OrthoDB" id="8179865at2759"/>
<dbReference type="GO" id="GO:0016747">
    <property type="term" value="F:acyltransferase activity, transferring groups other than amino-acyl groups"/>
    <property type="evidence" value="ECO:0007669"/>
    <property type="project" value="InterPro"/>
</dbReference>
<dbReference type="InterPro" id="IPR016181">
    <property type="entry name" value="Acyl_CoA_acyltransferase"/>
</dbReference>
<dbReference type="Gene3D" id="3.40.630.30">
    <property type="match status" value="1"/>
</dbReference>
<evidence type="ECO:0000313" key="3">
    <source>
        <dbReference type="Proteomes" id="UP000504618"/>
    </source>
</evidence>
<evidence type="ECO:0000313" key="4">
    <source>
        <dbReference type="RefSeq" id="XP_024889589.1"/>
    </source>
</evidence>
<dbReference type="Pfam" id="PF08445">
    <property type="entry name" value="FR47"/>
    <property type="match status" value="1"/>
</dbReference>
<sequence>MTGKYRSKKTIRVVTRRTRGYEGTTRPLDVCTSGPEPSYKPRGCRGRIGNCTTRTTPATGPARHIPLAVSRTYPRRFSMECPEAVERGRNFRLLAEEELSKLLDFLTEYLPDSLKFQQTVLTYMRDRVWEFHFYVANDWPEDAICLHFPGMTLSPHGLVYESVGVFCPNDRLELLRLLREEDILIDWSRPLYINFVHSDIAEELTRLYEGTGTIETVVGDVCACDYLEQEEESQEEESDSDVQVRQLKAEHAEGIHELYPANDMECHEVFLRLIRTLPAAGVFAKGSLAAWMVQSYYGAMFSMQTKPEYRRKGYGTKLARYLTKRVAEKGYYPFVVIRPENEASQSLYKKLGFRRLYQLVRMIFMPFTWQESENDANILRDNLENAVRQLTIEQRVITALHGQERNEETIRDPAGIAEDEPIVDKSEGGEEVEEELFETIEEQSEERTDIADSNADGTTNEDAPEVVGVNGSCECETDAGGGDE</sequence>
<feature type="compositionally biased region" description="Acidic residues" evidence="1">
    <location>
        <begin position="429"/>
        <end position="444"/>
    </location>
</feature>
<dbReference type="InterPro" id="IPR000182">
    <property type="entry name" value="GNAT_dom"/>
</dbReference>
<evidence type="ECO:0000256" key="1">
    <source>
        <dbReference type="SAM" id="MobiDB-lite"/>
    </source>
</evidence>
<feature type="compositionally biased region" description="Acidic residues" evidence="1">
    <location>
        <begin position="475"/>
        <end position="484"/>
    </location>
</feature>
<keyword evidence="3" id="KW-1185">Reference proteome</keyword>
<gene>
    <name evidence="4" type="primary">LOC112465990</name>
</gene>